<name>A0A6J6JZN4_9ZZZZ</name>
<feature type="domain" description="DinB-like" evidence="1">
    <location>
        <begin position="24"/>
        <end position="151"/>
    </location>
</feature>
<evidence type="ECO:0000259" key="1">
    <source>
        <dbReference type="Pfam" id="PF12867"/>
    </source>
</evidence>
<dbReference type="Gene3D" id="1.20.120.450">
    <property type="entry name" value="dinb family like domain"/>
    <property type="match status" value="1"/>
</dbReference>
<reference evidence="2" key="1">
    <citation type="submission" date="2020-05" db="EMBL/GenBank/DDBJ databases">
        <authorList>
            <person name="Chiriac C."/>
            <person name="Salcher M."/>
            <person name="Ghai R."/>
            <person name="Kavagutti S V."/>
        </authorList>
    </citation>
    <scope>NUCLEOTIDE SEQUENCE</scope>
</reference>
<protein>
    <submittedName>
        <fullName evidence="2">Unannotated protein</fullName>
    </submittedName>
</protein>
<accession>A0A6J6JZN4</accession>
<proteinExistence type="predicted"/>
<dbReference type="SUPFAM" id="SSF109854">
    <property type="entry name" value="DinB/YfiT-like putative metalloenzymes"/>
    <property type="match status" value="1"/>
</dbReference>
<dbReference type="InterPro" id="IPR034660">
    <property type="entry name" value="DinB/YfiT-like"/>
</dbReference>
<dbReference type="Pfam" id="PF12867">
    <property type="entry name" value="DinB_2"/>
    <property type="match status" value="1"/>
</dbReference>
<dbReference type="InterPro" id="IPR024775">
    <property type="entry name" value="DinB-like"/>
</dbReference>
<organism evidence="2">
    <name type="scientific">freshwater metagenome</name>
    <dbReference type="NCBI Taxonomy" id="449393"/>
    <lineage>
        <taxon>unclassified sequences</taxon>
        <taxon>metagenomes</taxon>
        <taxon>ecological metagenomes</taxon>
    </lineage>
</organism>
<dbReference type="EMBL" id="CAEZWD010000005">
    <property type="protein sequence ID" value="CAB4641523.1"/>
    <property type="molecule type" value="Genomic_DNA"/>
</dbReference>
<evidence type="ECO:0000313" key="2">
    <source>
        <dbReference type="EMBL" id="CAB4641523.1"/>
    </source>
</evidence>
<dbReference type="EMBL" id="CAEZWI010000074">
    <property type="protein sequence ID" value="CAB4654046.1"/>
    <property type="molecule type" value="Genomic_DNA"/>
</dbReference>
<gene>
    <name evidence="2" type="ORF">UFOPK2171_00115</name>
    <name evidence="3" type="ORF">UFOPK2237_00686</name>
</gene>
<evidence type="ECO:0000313" key="3">
    <source>
        <dbReference type="EMBL" id="CAB4654046.1"/>
    </source>
</evidence>
<dbReference type="AlphaFoldDB" id="A0A6J6JZN4"/>
<sequence length="154" mass="17046">MANPPAVLMVELVMSIDRMIQSAQSANEIQSHLVIPGEWPAQVVLGHVSQVDEQVWMPRIAQMCQALEAGEKPPSFTWWEPDATATYDRFSEMSLSEASALAMSVRTQLLSVVKDLTPEQWAATAEHDAFGHIDVSGLVIQILTHDEEHRASLI</sequence>